<feature type="non-terminal residue" evidence="1">
    <location>
        <position position="1"/>
    </location>
</feature>
<name>A0A1D1UUK5_RAMVA</name>
<organism evidence="1 2">
    <name type="scientific">Ramazzottius varieornatus</name>
    <name type="common">Water bear</name>
    <name type="synonym">Tardigrade</name>
    <dbReference type="NCBI Taxonomy" id="947166"/>
    <lineage>
        <taxon>Eukaryota</taxon>
        <taxon>Metazoa</taxon>
        <taxon>Ecdysozoa</taxon>
        <taxon>Tardigrada</taxon>
        <taxon>Eutardigrada</taxon>
        <taxon>Parachela</taxon>
        <taxon>Hypsibioidea</taxon>
        <taxon>Ramazzottiidae</taxon>
        <taxon>Ramazzottius</taxon>
    </lineage>
</organism>
<evidence type="ECO:0000313" key="2">
    <source>
        <dbReference type="Proteomes" id="UP000186922"/>
    </source>
</evidence>
<dbReference type="AlphaFoldDB" id="A0A1D1UUK5"/>
<accession>A0A1D1UUK5</accession>
<dbReference type="EMBL" id="BDGG01000002">
    <property type="protein sequence ID" value="GAU93356.1"/>
    <property type="molecule type" value="Genomic_DNA"/>
</dbReference>
<proteinExistence type="predicted"/>
<keyword evidence="2" id="KW-1185">Reference proteome</keyword>
<evidence type="ECO:0000313" key="1">
    <source>
        <dbReference type="EMBL" id="GAU93356.1"/>
    </source>
</evidence>
<comment type="caution">
    <text evidence="1">The sequence shown here is derived from an EMBL/GenBank/DDBJ whole genome shotgun (WGS) entry which is preliminary data.</text>
</comment>
<gene>
    <name evidence="1" type="primary">RvY_05309-1</name>
    <name evidence="1" type="synonym">RvY_05309.1</name>
    <name evidence="1" type="ORF">RvY_05309</name>
</gene>
<dbReference type="Proteomes" id="UP000186922">
    <property type="component" value="Unassembled WGS sequence"/>
</dbReference>
<reference evidence="1 2" key="1">
    <citation type="journal article" date="2016" name="Nat. Commun.">
        <title>Extremotolerant tardigrade genome and improved radiotolerance of human cultured cells by tardigrade-unique protein.</title>
        <authorList>
            <person name="Hashimoto T."/>
            <person name="Horikawa D.D."/>
            <person name="Saito Y."/>
            <person name="Kuwahara H."/>
            <person name="Kozuka-Hata H."/>
            <person name="Shin-I T."/>
            <person name="Minakuchi Y."/>
            <person name="Ohishi K."/>
            <person name="Motoyama A."/>
            <person name="Aizu T."/>
            <person name="Enomoto A."/>
            <person name="Kondo K."/>
            <person name="Tanaka S."/>
            <person name="Hara Y."/>
            <person name="Koshikawa S."/>
            <person name="Sagara H."/>
            <person name="Miura T."/>
            <person name="Yokobori S."/>
            <person name="Miyagawa K."/>
            <person name="Suzuki Y."/>
            <person name="Kubo T."/>
            <person name="Oyama M."/>
            <person name="Kohara Y."/>
            <person name="Fujiyama A."/>
            <person name="Arakawa K."/>
            <person name="Katayama T."/>
            <person name="Toyoda A."/>
            <person name="Kunieda T."/>
        </authorList>
    </citation>
    <scope>NUCLEOTIDE SEQUENCE [LARGE SCALE GENOMIC DNA]</scope>
    <source>
        <strain evidence="1 2">YOKOZUNA-1</strain>
    </source>
</reference>
<protein>
    <submittedName>
        <fullName evidence="1">Uncharacterized protein</fullName>
    </submittedName>
</protein>
<sequence length="58" mass="6705">TAYSSLTHLHTCATLYCIGYVSRFCLPTGYGSCWYPVVIDHVFVIRYQVLMVFVFCCR</sequence>